<sequence>MNNSIQLVNSQSLPQVTRDVYGAINGNIPSATKALYKNVVDLMGFESGIRSLNRRGGFEARSMSIYGYDESRQLVVIQFRRVYLKREGYYRNVQKLYYLVGNDEGQLFSHLLPSSILKMKGLQQSTPQDVVRWSESKIFGVPLGKLSAIIRQGDIALIPVRSIPTGSVQNRDLEFHLGGGSHQVMVDGEHFVSPDGTNYIKGLVEIVHIKAEHRAVCAEGCFRIAEGARGITPDWVDTELGD</sequence>
<proteinExistence type="predicted"/>
<accession>A0A1C2IRX5</accession>
<organism evidence="1 2">
    <name type="scientific">Acidithiobacillus thiooxidans</name>
    <name type="common">Thiobacillus thiooxidans</name>
    <dbReference type="NCBI Taxonomy" id="930"/>
    <lineage>
        <taxon>Bacteria</taxon>
        <taxon>Pseudomonadati</taxon>
        <taxon>Pseudomonadota</taxon>
        <taxon>Acidithiobacillia</taxon>
        <taxon>Acidithiobacillales</taxon>
        <taxon>Acidithiobacillaceae</taxon>
        <taxon>Acidithiobacillus</taxon>
    </lineage>
</organism>
<dbReference type="Proteomes" id="UP000095008">
    <property type="component" value="Unassembled WGS sequence"/>
</dbReference>
<keyword evidence="2" id="KW-1185">Reference proteome</keyword>
<dbReference type="RefSeq" id="WP_065975078.1">
    <property type="nucleotide sequence ID" value="NZ_JAAOMO010000042.1"/>
</dbReference>
<protein>
    <submittedName>
        <fullName evidence="1">Uncharacterized protein</fullName>
    </submittedName>
</protein>
<dbReference type="GeneID" id="60695322"/>
<name>A0A1C2IRX5_ACITH</name>
<dbReference type="OrthoDB" id="9901035at2"/>
<dbReference type="AlphaFoldDB" id="A0A1C2IRX5"/>
<gene>
    <name evidence="1" type="ORF">A6M23_15950</name>
</gene>
<comment type="caution">
    <text evidence="1">The sequence shown here is derived from an EMBL/GenBank/DDBJ whole genome shotgun (WGS) entry which is preliminary data.</text>
</comment>
<dbReference type="EMBL" id="LWRY01000232">
    <property type="protein sequence ID" value="OCX69127.1"/>
    <property type="molecule type" value="Genomic_DNA"/>
</dbReference>
<evidence type="ECO:0000313" key="1">
    <source>
        <dbReference type="EMBL" id="OCX69127.1"/>
    </source>
</evidence>
<reference evidence="1" key="1">
    <citation type="journal article" date="2016" name="Int. J. Mol. Sci.">
        <title>Comparative genomics of the extreme acidophile Acidithiobacillus thiooxidans reveals intraspecific divergence and niche adaptation.</title>
        <authorList>
            <person name="Zhang X."/>
            <person name="Feng X."/>
            <person name="Tao J."/>
            <person name="Ma L."/>
            <person name="Xiao Y."/>
            <person name="Liang Y."/>
            <person name="Liu X."/>
            <person name="Yin H."/>
        </authorList>
    </citation>
    <scope>NUCLEOTIDE SEQUENCE [LARGE SCALE GENOMIC DNA]</scope>
    <source>
        <strain evidence="1">DXS-W</strain>
    </source>
</reference>
<evidence type="ECO:0000313" key="2">
    <source>
        <dbReference type="Proteomes" id="UP000095008"/>
    </source>
</evidence>